<dbReference type="EMBL" id="JANBUO010000301">
    <property type="protein sequence ID" value="KAJ2805318.1"/>
    <property type="molecule type" value="Genomic_DNA"/>
</dbReference>
<proteinExistence type="predicted"/>
<dbReference type="Pfam" id="PF20180">
    <property type="entry name" value="UQCC2_CBP6"/>
    <property type="match status" value="1"/>
</dbReference>
<reference evidence="1" key="1">
    <citation type="submission" date="2022-07" db="EMBL/GenBank/DDBJ databases">
        <title>Phylogenomic reconstructions and comparative analyses of Kickxellomycotina fungi.</title>
        <authorList>
            <person name="Reynolds N.K."/>
            <person name="Stajich J.E."/>
            <person name="Barry K."/>
            <person name="Grigoriev I.V."/>
            <person name="Crous P."/>
            <person name="Smith M.E."/>
        </authorList>
    </citation>
    <scope>NUCLEOTIDE SEQUENCE</scope>
    <source>
        <strain evidence="1">NRRL 1565</strain>
    </source>
</reference>
<keyword evidence="2" id="KW-1185">Reference proteome</keyword>
<gene>
    <name evidence="1" type="ORF">H4R20_002139</name>
</gene>
<comment type="caution">
    <text evidence="1">The sequence shown here is derived from an EMBL/GenBank/DDBJ whole genome shotgun (WGS) entry which is preliminary data.</text>
</comment>
<accession>A0A9W8HXT6</accession>
<organism evidence="1 2">
    <name type="scientific">Coemansia guatemalensis</name>
    <dbReference type="NCBI Taxonomy" id="2761395"/>
    <lineage>
        <taxon>Eukaryota</taxon>
        <taxon>Fungi</taxon>
        <taxon>Fungi incertae sedis</taxon>
        <taxon>Zoopagomycota</taxon>
        <taxon>Kickxellomycotina</taxon>
        <taxon>Kickxellomycetes</taxon>
        <taxon>Kickxellales</taxon>
        <taxon>Kickxellaceae</taxon>
        <taxon>Coemansia</taxon>
    </lineage>
</organism>
<protein>
    <submittedName>
        <fullName evidence="1">Uncharacterized protein</fullName>
    </submittedName>
</protein>
<evidence type="ECO:0000313" key="2">
    <source>
        <dbReference type="Proteomes" id="UP001140094"/>
    </source>
</evidence>
<evidence type="ECO:0000313" key="1">
    <source>
        <dbReference type="EMBL" id="KAJ2805318.1"/>
    </source>
</evidence>
<dbReference type="AlphaFoldDB" id="A0A9W8HXT6"/>
<dbReference type="Proteomes" id="UP001140094">
    <property type="component" value="Unassembled WGS sequence"/>
</dbReference>
<sequence>MHGTQLNQELGRIEQEITALNNLATNRYRLQHKVSEAITNPASNRNYYTKLLESIDKAAASGKKNSLRVD</sequence>
<name>A0A9W8HXT6_9FUNG</name>
<dbReference type="OrthoDB" id="2107880at2759"/>